<comment type="caution">
    <text evidence="1">The sequence shown here is derived from an EMBL/GenBank/DDBJ whole genome shotgun (WGS) entry which is preliminary data.</text>
</comment>
<proteinExistence type="predicted"/>
<reference evidence="1 2" key="1">
    <citation type="submission" date="2018-12" db="EMBL/GenBank/DDBJ databases">
        <authorList>
            <person name="Grouzdev D.S."/>
            <person name="Krutkina M.S."/>
        </authorList>
    </citation>
    <scope>NUCLEOTIDE SEQUENCE [LARGE SCALE GENOMIC DNA]</scope>
    <source>
        <strain evidence="1 2">RmlP026</strain>
    </source>
</reference>
<accession>A0A4Q2TZA8</accession>
<protein>
    <submittedName>
        <fullName evidence="1">Uncharacterized protein</fullName>
    </submittedName>
</protein>
<dbReference type="EMBL" id="QYBB01000053">
    <property type="protein sequence ID" value="RYC29412.1"/>
    <property type="molecule type" value="Genomic_DNA"/>
</dbReference>
<evidence type="ECO:0000313" key="1">
    <source>
        <dbReference type="EMBL" id="RYC29412.1"/>
    </source>
</evidence>
<evidence type="ECO:0000313" key="2">
    <source>
        <dbReference type="Proteomes" id="UP000290759"/>
    </source>
</evidence>
<dbReference type="OrthoDB" id="8461073at2"/>
<sequence>MSTTITPFEPGAALARIAATPTGWQIDCRGPYGARHYDFVSVGEAAEFAITLRDAGNWPLRFSPSAEAVRVLVDEISAEDGA</sequence>
<organism evidence="1 2">
    <name type="scientific">Lichenibacterium minor</name>
    <dbReference type="NCBI Taxonomy" id="2316528"/>
    <lineage>
        <taxon>Bacteria</taxon>
        <taxon>Pseudomonadati</taxon>
        <taxon>Pseudomonadota</taxon>
        <taxon>Alphaproteobacteria</taxon>
        <taxon>Hyphomicrobiales</taxon>
        <taxon>Lichenihabitantaceae</taxon>
        <taxon>Lichenibacterium</taxon>
    </lineage>
</organism>
<dbReference type="RefSeq" id="WP_129229497.1">
    <property type="nucleotide sequence ID" value="NZ_QYBB01000053.1"/>
</dbReference>
<dbReference type="Proteomes" id="UP000290759">
    <property type="component" value="Unassembled WGS sequence"/>
</dbReference>
<gene>
    <name evidence="1" type="ORF">D3273_23990</name>
</gene>
<reference evidence="1 2" key="2">
    <citation type="submission" date="2019-02" db="EMBL/GenBank/DDBJ databases">
        <title>'Lichenibacterium ramalinii' gen. nov. sp. nov., 'Lichenibacterium minor' gen. nov. sp. nov.</title>
        <authorList>
            <person name="Pankratov T."/>
        </authorList>
    </citation>
    <scope>NUCLEOTIDE SEQUENCE [LARGE SCALE GENOMIC DNA]</scope>
    <source>
        <strain evidence="1 2">RmlP026</strain>
    </source>
</reference>
<name>A0A4Q2TZA8_9HYPH</name>
<dbReference type="AlphaFoldDB" id="A0A4Q2TZA8"/>
<keyword evidence="2" id="KW-1185">Reference proteome</keyword>